<dbReference type="SUPFAM" id="SSF103515">
    <property type="entry name" value="Autotransporter"/>
    <property type="match status" value="1"/>
</dbReference>
<dbReference type="InterPro" id="IPR011050">
    <property type="entry name" value="Pectin_lyase_fold/virulence"/>
</dbReference>
<dbReference type="RefSeq" id="WP_055726790.1">
    <property type="nucleotide sequence ID" value="NZ_FUYX01000002.1"/>
</dbReference>
<evidence type="ECO:0000313" key="5">
    <source>
        <dbReference type="Proteomes" id="UP000190130"/>
    </source>
</evidence>
<dbReference type="Proteomes" id="UP000051562">
    <property type="component" value="Unassembled WGS sequence"/>
</dbReference>
<proteinExistence type="predicted"/>
<keyword evidence="4" id="KW-1185">Reference proteome</keyword>
<evidence type="ECO:0000313" key="4">
    <source>
        <dbReference type="Proteomes" id="UP000051562"/>
    </source>
</evidence>
<reference evidence="3 5" key="2">
    <citation type="submission" date="2017-02" db="EMBL/GenBank/DDBJ databases">
        <authorList>
            <person name="Peterson S.W."/>
        </authorList>
    </citation>
    <scope>NUCLEOTIDE SEQUENCE [LARGE SCALE GENOMIC DNA]</scope>
    <source>
        <strain evidence="3 5">DSM 9653</strain>
    </source>
</reference>
<dbReference type="STRING" id="53254.SAMN05660750_01124"/>
<evidence type="ECO:0000313" key="2">
    <source>
        <dbReference type="EMBL" id="KQK31944.1"/>
    </source>
</evidence>
<protein>
    <submittedName>
        <fullName evidence="3">Outer membrane autotransporter barrel domain-containing protein</fullName>
    </submittedName>
</protein>
<accession>A0A0Q3IAF5</accession>
<feature type="domain" description="Autotransporter" evidence="1">
    <location>
        <begin position="973"/>
        <end position="1249"/>
    </location>
</feature>
<dbReference type="GO" id="GO:0019867">
    <property type="term" value="C:outer membrane"/>
    <property type="evidence" value="ECO:0007669"/>
    <property type="project" value="InterPro"/>
</dbReference>
<sequence length="1249" mass="122649">MPKANSDTWSGRAARAEAALVARPAVNPPSRGKAHGRRIGLRSLLLATTTFVTLAPALPSGAADWTGAVSTDWFDDGNWNPFAPTIGTVANINTVVPGPNIVGLGAIADELNVGFTGAGALTIMGGGSLLTANTYIARTTETGAVLVTGNGSSWTNTVDLNVGYQDQGTLTIAAGGSVIVHGKSAIGFSASAQGLVSVSGPGSNWTVSGPLSIGNFGRGTLNIGAGGSVSSADAALAVEAGSQGGAKVTGGSWTSTGQIVVGGAGAGTLEVTAGGVVDSSSGVVGSAASGTGEATVSGAGSQWTTTGSLLVGAQGNGRLTIANGGAVLNNDSVVVGDAGIGHVTVTGANSSWTVTGTNLLLGNGGSGSARIEAGGVVQTGNVRLGQLNGGGSGNVEITGANSRWESSGEFSIGRAGSGTMTVLDGAKVTSNALEIGYNPTGAGMLTVAGIGSSWTNATTLRVGNAGTGTMNITSGAVVTTLDSMIGHFNQGVLNVAGSGSSLVNTGNMLVGGENTGALSISGGGKAGAQSTIVGYKAGSGGSISVSGAGSQLLSPANLFVGLEGNGVMFVEAGGMVQSGTSALGTQIGSIGEATVTGSGSTWVGSADLHVGADGTGVLTVADGGKVEIAGTAHIATAAASTGTLNIGRAKGLAAAAPGTFAASAVVFGSGNGKIVFNHSSDSYQFAAGMTGTGTIEAIAGTTVLTGNSSGFAGATTVSGGTLAVNGSLGGTVDVLAGARLQGSGTVGVLTIGAGAVVAPGNSIGTLNVAGNATFSAGSRYEVEVDPAGTGSDRVHATGTVTINGGAVRHIGLNGAYSPSRSYTIVTADGGVNGTFANVISDFAFLDPTLSYDPNNVYLRLDRNDVSFCSVGQTPNQCATGGGVQSLGFGNPVHDAVVTLGEAGARAAFDALSGEVHASAKSVLIDESGLLRSAATDRLRSAFGLVGAPQMPVLSYGFTADKALAAKGPMPGLGSAERFAVWGQGYGSWGHTNGDGNAARLSRSTGGLLVGADVAAFDALRFGAFAGYSRTRFDVRDRISSGDSDNYHLGLYGGGQWGALGLRAGASYSWHEVSTSRTVAFTGFSDALKADYSAATAQVFGELGYRVDLGRVALEPFAGLAYVNLRGDGFGEWGGPAALRSPGSTTAAGFSTLGVRASTSLALQGMELTLRGTLAWRHAFGEVNPQAILAFSGSSPFIVAGVPIARDAALVEAGLDLAIGRNATLGVSYTGQLAEDAQDHAFKGVLAVKF</sequence>
<dbReference type="EMBL" id="LMAR01000010">
    <property type="protein sequence ID" value="KQK31944.1"/>
    <property type="molecule type" value="Genomic_DNA"/>
</dbReference>
<evidence type="ECO:0000313" key="3">
    <source>
        <dbReference type="EMBL" id="SKB51943.1"/>
    </source>
</evidence>
<evidence type="ECO:0000259" key="1">
    <source>
        <dbReference type="PROSITE" id="PS51208"/>
    </source>
</evidence>
<organism evidence="2 4">
    <name type="scientific">Bosea thiooxidans</name>
    <dbReference type="NCBI Taxonomy" id="53254"/>
    <lineage>
        <taxon>Bacteria</taxon>
        <taxon>Pseudomonadati</taxon>
        <taxon>Pseudomonadota</taxon>
        <taxon>Alphaproteobacteria</taxon>
        <taxon>Hyphomicrobiales</taxon>
        <taxon>Boseaceae</taxon>
        <taxon>Bosea</taxon>
    </lineage>
</organism>
<dbReference type="Proteomes" id="UP000190130">
    <property type="component" value="Unassembled WGS sequence"/>
</dbReference>
<dbReference type="InterPro" id="IPR030895">
    <property type="entry name" value="T5SS_PEPC_rpt"/>
</dbReference>
<dbReference type="NCBIfam" id="TIGR04393">
    <property type="entry name" value="rpt_T5SS_PEPC"/>
    <property type="match status" value="10"/>
</dbReference>
<name>A0A0Q3IAF5_9HYPH</name>
<dbReference type="SMART" id="SM00869">
    <property type="entry name" value="Autotransporter"/>
    <property type="match status" value="1"/>
</dbReference>
<gene>
    <name evidence="2" type="ORF">ARD30_08830</name>
    <name evidence="3" type="ORF">SAMN05660750_01124</name>
</gene>
<dbReference type="InterPro" id="IPR005546">
    <property type="entry name" value="Autotransporte_beta"/>
</dbReference>
<reference evidence="2 4" key="1">
    <citation type="submission" date="2015-10" db="EMBL/GenBank/DDBJ databases">
        <title>Draft genome of Bosea thiooxidans.</title>
        <authorList>
            <person name="Wang X."/>
        </authorList>
    </citation>
    <scope>NUCLEOTIDE SEQUENCE [LARGE SCALE GENOMIC DNA]</scope>
    <source>
        <strain evidence="2 4">CGMCC 9174</strain>
    </source>
</reference>
<dbReference type="Gene3D" id="2.40.128.130">
    <property type="entry name" value="Autotransporter beta-domain"/>
    <property type="match status" value="1"/>
</dbReference>
<dbReference type="PROSITE" id="PS51208">
    <property type="entry name" value="AUTOTRANSPORTER"/>
    <property type="match status" value="1"/>
</dbReference>
<dbReference type="Pfam" id="PF03797">
    <property type="entry name" value="Autotransporter"/>
    <property type="match status" value="1"/>
</dbReference>
<dbReference type="NCBIfam" id="TIGR01414">
    <property type="entry name" value="autotrans_barl"/>
    <property type="match status" value="1"/>
</dbReference>
<dbReference type="EMBL" id="FUYX01000002">
    <property type="protein sequence ID" value="SKB51943.1"/>
    <property type="molecule type" value="Genomic_DNA"/>
</dbReference>
<dbReference type="InterPro" id="IPR006315">
    <property type="entry name" value="OM_autotransptr_brl_dom"/>
</dbReference>
<dbReference type="AlphaFoldDB" id="A0A0Q3IAF5"/>
<dbReference type="InterPro" id="IPR036709">
    <property type="entry name" value="Autotransporte_beta_dom_sf"/>
</dbReference>
<dbReference type="SUPFAM" id="SSF51126">
    <property type="entry name" value="Pectin lyase-like"/>
    <property type="match status" value="1"/>
</dbReference>